<accession>A0ABW3ARC8</accession>
<reference evidence="5" key="1">
    <citation type="journal article" date="2019" name="Int. J. Syst. Evol. Microbiol.">
        <title>The Global Catalogue of Microorganisms (GCM) 10K type strain sequencing project: providing services to taxonomists for standard genome sequencing and annotation.</title>
        <authorList>
            <consortium name="The Broad Institute Genomics Platform"/>
            <consortium name="The Broad Institute Genome Sequencing Center for Infectious Disease"/>
            <person name="Wu L."/>
            <person name="Ma J."/>
        </authorList>
    </citation>
    <scope>NUCLEOTIDE SEQUENCE [LARGE SCALE GENOMIC DNA]</scope>
    <source>
        <strain evidence="5">CCUG 61484</strain>
    </source>
</reference>
<sequence length="492" mass="51994">MKILGIIALTVVIAAGVSFATVKLMEDNSLQRRAGRNAKSPVHFASFRTENDDAAIDYPDFTQAAERSTPQVVHIKVQLTAGHTNTGYPPSQRVAMASGSGVLISEDGFIVTNNHVVEDASAIKVVLTDKRTFAAKLIGRDPNTDLALIKIEASGLSAARFGNSDDVRVGQWVLAIGYPFSLNTTVTAGIVSAKERSIGIIGNKERESEGQNSGSAVEAFIQTDAAINPGNSGGALINTNGELIGINAAIASQTGSYAGYGFAIPVNLVKKIVNDLRQFGAVKRGLLGVSFPSPSTEEQVLRQRGIDPGKVKGVYITGVQPGSAAAAAGLQEGDIIKSIDSNIVNSSVELSERIARHHPNDKVPITFQRNGKQGNTTVTLKAQANEDLADGSRPSIEDIYNKLGAKFAPLDDRLKQRYQVNSGMMVTATLRGGFFEQIGILPGSIIVSINGRQTNTPYELNIALMSAVRGTVRIACVMPDGSKVLVNLSLGA</sequence>
<organism evidence="4 5">
    <name type="scientific">Mucilaginibacter litoreus</name>
    <dbReference type="NCBI Taxonomy" id="1048221"/>
    <lineage>
        <taxon>Bacteria</taxon>
        <taxon>Pseudomonadati</taxon>
        <taxon>Bacteroidota</taxon>
        <taxon>Sphingobacteriia</taxon>
        <taxon>Sphingobacteriales</taxon>
        <taxon>Sphingobacteriaceae</taxon>
        <taxon>Mucilaginibacter</taxon>
    </lineage>
</organism>
<dbReference type="PANTHER" id="PTHR43343:SF3">
    <property type="entry name" value="PROTEASE DO-LIKE 8, CHLOROPLASTIC"/>
    <property type="match status" value="1"/>
</dbReference>
<comment type="caution">
    <text evidence="4">The sequence shown here is derived from an EMBL/GenBank/DDBJ whole genome shotgun (WGS) entry which is preliminary data.</text>
</comment>
<keyword evidence="1" id="KW-0645">Protease</keyword>
<gene>
    <name evidence="4" type="ORF">ACFQZX_07390</name>
</gene>
<dbReference type="PRINTS" id="PR00834">
    <property type="entry name" value="PROTEASES2C"/>
</dbReference>
<name>A0ABW3ARC8_9SPHI</name>
<evidence type="ECO:0000256" key="1">
    <source>
        <dbReference type="ARBA" id="ARBA00022670"/>
    </source>
</evidence>
<dbReference type="Gene3D" id="2.30.42.10">
    <property type="match status" value="2"/>
</dbReference>
<dbReference type="PROSITE" id="PS50106">
    <property type="entry name" value="PDZ"/>
    <property type="match status" value="1"/>
</dbReference>
<dbReference type="InterPro" id="IPR001940">
    <property type="entry name" value="Peptidase_S1C"/>
</dbReference>
<evidence type="ECO:0000256" key="2">
    <source>
        <dbReference type="ARBA" id="ARBA00022801"/>
    </source>
</evidence>
<dbReference type="EMBL" id="JBHTHZ010000003">
    <property type="protein sequence ID" value="MFD0793437.1"/>
    <property type="molecule type" value="Genomic_DNA"/>
</dbReference>
<dbReference type="SUPFAM" id="SSF50156">
    <property type="entry name" value="PDZ domain-like"/>
    <property type="match status" value="2"/>
</dbReference>
<dbReference type="InterPro" id="IPR051201">
    <property type="entry name" value="Chloro_Bact_Ser_Proteases"/>
</dbReference>
<dbReference type="InterPro" id="IPR036034">
    <property type="entry name" value="PDZ_sf"/>
</dbReference>
<dbReference type="SUPFAM" id="SSF50494">
    <property type="entry name" value="Trypsin-like serine proteases"/>
    <property type="match status" value="1"/>
</dbReference>
<evidence type="ECO:0000313" key="4">
    <source>
        <dbReference type="EMBL" id="MFD0793437.1"/>
    </source>
</evidence>
<dbReference type="Gene3D" id="2.40.10.120">
    <property type="match status" value="1"/>
</dbReference>
<dbReference type="InterPro" id="IPR009003">
    <property type="entry name" value="Peptidase_S1_PA"/>
</dbReference>
<dbReference type="Pfam" id="PF13365">
    <property type="entry name" value="Trypsin_2"/>
    <property type="match status" value="1"/>
</dbReference>
<dbReference type="RefSeq" id="WP_377113207.1">
    <property type="nucleotide sequence ID" value="NZ_JBHTHZ010000003.1"/>
</dbReference>
<dbReference type="Pfam" id="PF13180">
    <property type="entry name" value="PDZ_2"/>
    <property type="match status" value="1"/>
</dbReference>
<proteinExistence type="predicted"/>
<dbReference type="PANTHER" id="PTHR43343">
    <property type="entry name" value="PEPTIDASE S12"/>
    <property type="match status" value="1"/>
</dbReference>
<protein>
    <submittedName>
        <fullName evidence="4">Trypsin-like peptidase domain-containing protein</fullName>
    </submittedName>
</protein>
<dbReference type="Proteomes" id="UP001597010">
    <property type="component" value="Unassembled WGS sequence"/>
</dbReference>
<keyword evidence="2" id="KW-0378">Hydrolase</keyword>
<dbReference type="InterPro" id="IPR001478">
    <property type="entry name" value="PDZ"/>
</dbReference>
<keyword evidence="5" id="KW-1185">Reference proteome</keyword>
<evidence type="ECO:0000313" key="5">
    <source>
        <dbReference type="Proteomes" id="UP001597010"/>
    </source>
</evidence>
<dbReference type="SMART" id="SM00228">
    <property type="entry name" value="PDZ"/>
    <property type="match status" value="2"/>
</dbReference>
<evidence type="ECO:0000259" key="3">
    <source>
        <dbReference type="PROSITE" id="PS50106"/>
    </source>
</evidence>
<feature type="domain" description="PDZ" evidence="3">
    <location>
        <begin position="276"/>
        <end position="341"/>
    </location>
</feature>